<organism evidence="2 3">
    <name type="scientific">Paenibacillus alvei TS-15</name>
    <dbReference type="NCBI Taxonomy" id="1117108"/>
    <lineage>
        <taxon>Bacteria</taxon>
        <taxon>Bacillati</taxon>
        <taxon>Bacillota</taxon>
        <taxon>Bacilli</taxon>
        <taxon>Bacillales</taxon>
        <taxon>Paenibacillaceae</taxon>
        <taxon>Paenibacillus</taxon>
    </lineage>
</organism>
<dbReference type="GO" id="GO:0051213">
    <property type="term" value="F:dioxygenase activity"/>
    <property type="evidence" value="ECO:0007669"/>
    <property type="project" value="UniProtKB-KW"/>
</dbReference>
<dbReference type="Proteomes" id="UP000015344">
    <property type="component" value="Unassembled WGS sequence"/>
</dbReference>
<dbReference type="SUPFAM" id="SSF54593">
    <property type="entry name" value="Glyoxalase/Bleomycin resistance protein/Dihydroxybiphenyl dioxygenase"/>
    <property type="match status" value="1"/>
</dbReference>
<dbReference type="PATRIC" id="fig|1117108.3.peg.2476"/>
<proteinExistence type="predicted"/>
<dbReference type="Gene3D" id="3.10.180.10">
    <property type="entry name" value="2,3-Dihydroxybiphenyl 1,2-Dioxygenase, domain 1"/>
    <property type="match status" value="1"/>
</dbReference>
<keyword evidence="2" id="KW-0560">Oxidoreductase</keyword>
<evidence type="ECO:0000313" key="2">
    <source>
        <dbReference type="EMBL" id="EPY07057.1"/>
    </source>
</evidence>
<comment type="caution">
    <text evidence="2">The sequence shown here is derived from an EMBL/GenBank/DDBJ whole genome shotgun (WGS) entry which is preliminary data.</text>
</comment>
<dbReference type="InterPro" id="IPR004360">
    <property type="entry name" value="Glyas_Fos-R_dOase_dom"/>
</dbReference>
<accession>S9SMU1</accession>
<dbReference type="CDD" id="cd06587">
    <property type="entry name" value="VOC"/>
    <property type="match status" value="1"/>
</dbReference>
<dbReference type="Pfam" id="PF00903">
    <property type="entry name" value="Glyoxalase"/>
    <property type="match status" value="1"/>
</dbReference>
<dbReference type="EMBL" id="ATMT01000047">
    <property type="protein sequence ID" value="EPY07057.1"/>
    <property type="molecule type" value="Genomic_DNA"/>
</dbReference>
<dbReference type="RefSeq" id="WP_021259778.1">
    <property type="nucleotide sequence ID" value="NZ_ATMT01000047.1"/>
</dbReference>
<name>S9SMU1_PAEAL</name>
<feature type="domain" description="VOC" evidence="1">
    <location>
        <begin position="22"/>
        <end position="144"/>
    </location>
</feature>
<dbReference type="eggNOG" id="COG0346">
    <property type="taxonomic scope" value="Bacteria"/>
</dbReference>
<gene>
    <name evidence="2" type="ORF">PAALTS15_11950</name>
</gene>
<dbReference type="InterPro" id="IPR029068">
    <property type="entry name" value="Glyas_Bleomycin-R_OHBP_Dase"/>
</dbReference>
<dbReference type="PROSITE" id="PS51819">
    <property type="entry name" value="VOC"/>
    <property type="match status" value="1"/>
</dbReference>
<dbReference type="InterPro" id="IPR037523">
    <property type="entry name" value="VOC_core"/>
</dbReference>
<keyword evidence="2" id="KW-0223">Dioxygenase</keyword>
<dbReference type="AlphaFoldDB" id="S9SMU1"/>
<sequence length="146" mass="16780">MGEKEATKTEEQQTTQTPMLKRVSHNYLPVSNVELASKWYKETLGLTVRPRGPAEGAILVLGNGQWLFLLETKETRTANFMTDQWEGDQYEMFSLTFEVENIVEVHKRLRESGVYVEPISDQGSCGLQFKFKDLDGNKFNVWQDAK</sequence>
<evidence type="ECO:0000313" key="3">
    <source>
        <dbReference type="Proteomes" id="UP000015344"/>
    </source>
</evidence>
<evidence type="ECO:0000259" key="1">
    <source>
        <dbReference type="PROSITE" id="PS51819"/>
    </source>
</evidence>
<protein>
    <submittedName>
        <fullName evidence="2">Glyoxalase/bleomycin resistance protein/dioxygenase</fullName>
    </submittedName>
</protein>
<reference evidence="2 3" key="1">
    <citation type="submission" date="2013-05" db="EMBL/GenBank/DDBJ databases">
        <authorList>
            <person name="Strain E.A."/>
            <person name="Brown E."/>
            <person name="Allard M.W."/>
            <person name="Luo Y.L."/>
        </authorList>
    </citation>
    <scope>NUCLEOTIDE SEQUENCE [LARGE SCALE GENOMIC DNA]</scope>
    <source>
        <strain evidence="2 3">TS-15</strain>
    </source>
</reference>